<feature type="domain" description="Ketoreductase" evidence="3">
    <location>
        <begin position="12"/>
        <end position="203"/>
    </location>
</feature>
<dbReference type="RefSeq" id="WP_019357276.1">
    <property type="nucleotide sequence ID" value="NZ_LJGV01000022.1"/>
</dbReference>
<dbReference type="InterPro" id="IPR057326">
    <property type="entry name" value="KR_dom"/>
</dbReference>
<dbReference type="InterPro" id="IPR002347">
    <property type="entry name" value="SDR_fam"/>
</dbReference>
<evidence type="ECO:0000313" key="5">
    <source>
        <dbReference type="Proteomes" id="UP000175829"/>
    </source>
</evidence>
<evidence type="ECO:0000259" key="3">
    <source>
        <dbReference type="SMART" id="SM00822"/>
    </source>
</evidence>
<accession>A0A1E7K4P5</accession>
<reference evidence="4 5" key="1">
    <citation type="journal article" date="2016" name="Front. Microbiol.">
        <title>Comparative Genomics Analysis of Streptomyces Species Reveals Their Adaptation to the Marine Environment and Their Diversity at the Genomic Level.</title>
        <authorList>
            <person name="Tian X."/>
            <person name="Zhang Z."/>
            <person name="Yang T."/>
            <person name="Chen M."/>
            <person name="Li J."/>
            <person name="Chen F."/>
            <person name="Yang J."/>
            <person name="Li W."/>
            <person name="Zhang B."/>
            <person name="Zhang Z."/>
            <person name="Wu J."/>
            <person name="Zhang C."/>
            <person name="Long L."/>
            <person name="Xiao J."/>
        </authorList>
    </citation>
    <scope>NUCLEOTIDE SEQUENCE [LARGE SCALE GENOMIC DNA]</scope>
    <source>
        <strain evidence="4 5">SCSIO M10379</strain>
    </source>
</reference>
<evidence type="ECO:0000313" key="4">
    <source>
        <dbReference type="EMBL" id="OEU98894.1"/>
    </source>
</evidence>
<gene>
    <name evidence="4" type="ORF">AN217_14895</name>
</gene>
<dbReference type="Proteomes" id="UP000175829">
    <property type="component" value="Unassembled WGS sequence"/>
</dbReference>
<dbReference type="PANTHER" id="PTHR48107:SF7">
    <property type="entry name" value="RE15974P"/>
    <property type="match status" value="1"/>
</dbReference>
<dbReference type="FunFam" id="3.40.50.720:FF:000084">
    <property type="entry name" value="Short-chain dehydrogenase reductase"/>
    <property type="match status" value="1"/>
</dbReference>
<comment type="caution">
    <text evidence="4">The sequence shown here is derived from an EMBL/GenBank/DDBJ whole genome shotgun (WGS) entry which is preliminary data.</text>
</comment>
<dbReference type="PATRIC" id="fig|943816.4.peg.2428"/>
<evidence type="ECO:0000256" key="2">
    <source>
        <dbReference type="ARBA" id="ARBA00023002"/>
    </source>
</evidence>
<dbReference type="SUPFAM" id="SSF51735">
    <property type="entry name" value="NAD(P)-binding Rossmann-fold domains"/>
    <property type="match status" value="1"/>
</dbReference>
<dbReference type="PRINTS" id="PR00080">
    <property type="entry name" value="SDRFAMILY"/>
</dbReference>
<dbReference type="PRINTS" id="PR00081">
    <property type="entry name" value="GDHRDH"/>
</dbReference>
<dbReference type="Gene3D" id="3.40.50.720">
    <property type="entry name" value="NAD(P)-binding Rossmann-like Domain"/>
    <property type="match status" value="1"/>
</dbReference>
<dbReference type="CDD" id="cd05233">
    <property type="entry name" value="SDR_c"/>
    <property type="match status" value="1"/>
</dbReference>
<keyword evidence="2" id="KW-0560">Oxidoreductase</keyword>
<protein>
    <submittedName>
        <fullName evidence="4">Oxidoreductase</fullName>
    </submittedName>
</protein>
<organism evidence="4 5">
    <name type="scientific">Streptomyces qinglanensis</name>
    <dbReference type="NCBI Taxonomy" id="943816"/>
    <lineage>
        <taxon>Bacteria</taxon>
        <taxon>Bacillati</taxon>
        <taxon>Actinomycetota</taxon>
        <taxon>Actinomycetes</taxon>
        <taxon>Kitasatosporales</taxon>
        <taxon>Streptomycetaceae</taxon>
        <taxon>Streptomyces</taxon>
    </lineage>
</organism>
<evidence type="ECO:0000256" key="1">
    <source>
        <dbReference type="ARBA" id="ARBA00006484"/>
    </source>
</evidence>
<sequence>MPRPRTPASLRRVTVVTGAGRGIGAATALRLARDGHHIGVNYVADEEAAARTAEAVRAAGREAVTVRADTGDPDAVDHLFDTVRDALGPLTGLVNNAGVSGPLGRFTETSPEVMRRVVDVNVTGALLCARRALREMSTAHGGQGGGIVNISSCAATLGSPGEYVHYAASKAAVDAMTVGLAKEFTGEGVRVNCVQPGSVLTEMHARMGDPDRAWKKAGITPARRPGEPEEIADAVAWLLSDEASYVSGAVLRAAGGL</sequence>
<comment type="similarity">
    <text evidence="1">Belongs to the short-chain dehydrogenases/reductases (SDR) family.</text>
</comment>
<dbReference type="PANTHER" id="PTHR48107">
    <property type="entry name" value="NADPH-DEPENDENT ALDEHYDE REDUCTASE-LIKE PROTEIN, CHLOROPLASTIC-RELATED"/>
    <property type="match status" value="1"/>
</dbReference>
<proteinExistence type="inferred from homology"/>
<dbReference type="GO" id="GO:0016614">
    <property type="term" value="F:oxidoreductase activity, acting on CH-OH group of donors"/>
    <property type="evidence" value="ECO:0007669"/>
    <property type="project" value="UniProtKB-ARBA"/>
</dbReference>
<dbReference type="Pfam" id="PF13561">
    <property type="entry name" value="adh_short_C2"/>
    <property type="match status" value="1"/>
</dbReference>
<dbReference type="AlphaFoldDB" id="A0A1E7K4P5"/>
<name>A0A1E7K4P5_9ACTN</name>
<dbReference type="SMART" id="SM00822">
    <property type="entry name" value="PKS_KR"/>
    <property type="match status" value="1"/>
</dbReference>
<dbReference type="InterPro" id="IPR036291">
    <property type="entry name" value="NAD(P)-bd_dom_sf"/>
</dbReference>
<dbReference type="EMBL" id="LJGV01000022">
    <property type="protein sequence ID" value="OEU98894.1"/>
    <property type="molecule type" value="Genomic_DNA"/>
</dbReference>